<dbReference type="Proteomes" id="UP000219286">
    <property type="component" value="Unassembled WGS sequence"/>
</dbReference>
<comment type="caution">
    <text evidence="3">The sequence shown here is derived from an EMBL/GenBank/DDBJ whole genome shotgun (WGS) entry which is preliminary data.</text>
</comment>
<evidence type="ECO:0000256" key="2">
    <source>
        <dbReference type="SAM" id="MobiDB-lite"/>
    </source>
</evidence>
<evidence type="ECO:0000313" key="4">
    <source>
        <dbReference type="Proteomes" id="UP000219286"/>
    </source>
</evidence>
<feature type="compositionally biased region" description="Low complexity" evidence="2">
    <location>
        <begin position="302"/>
        <end position="318"/>
    </location>
</feature>
<dbReference type="SUPFAM" id="SSF58022">
    <property type="entry name" value="XRCC4, C-terminal oligomerization domain"/>
    <property type="match status" value="1"/>
</dbReference>
<feature type="compositionally biased region" description="Basic and acidic residues" evidence="2">
    <location>
        <begin position="257"/>
        <end position="269"/>
    </location>
</feature>
<sequence length="367" mass="39824">MTASRVVKLPRDDDESAHVLVQVVQKGSKPLDVKLVGTEGAAPYAATLKHDRVSSLRVANCPVSESEWQTILQSLFDLQPAGDIQATASIKSEASLSITVRKRVQGITQRLGSIDLKYNENEGIELFEWCADSIDALAQSKQALAEATTHATELESTVKELKAQLDELVTSKQEDETALLMKFRDLLNEKKVKIREQQKILATGSFQNSQPASQRAPQQVESGPSRAPAPSRPRKRKVESPRRDADEAEEDDEMELDNIKVEPQSSDREDTPEDTASTASEDEDEGDDPDNNAGSARSGGRSKPTPKAASKAAAKAPPKATPKAPPPSKKADEQPPAPRHLPFTRNAKAAPAKAPEADIETESDDEL</sequence>
<feature type="compositionally biased region" description="Acidic residues" evidence="2">
    <location>
        <begin position="280"/>
        <end position="290"/>
    </location>
</feature>
<feature type="compositionally biased region" description="Acidic residues" evidence="2">
    <location>
        <begin position="246"/>
        <end position="256"/>
    </location>
</feature>
<protein>
    <submittedName>
        <fullName evidence="3">Lif1p-like protein</fullName>
    </submittedName>
</protein>
<dbReference type="Gene3D" id="1.20.5.370">
    <property type="match status" value="1"/>
</dbReference>
<feature type="compositionally biased region" description="Pro residues" evidence="2">
    <location>
        <begin position="319"/>
        <end position="328"/>
    </location>
</feature>
<gene>
    <name evidence="3" type="ORF">A9Z42_0081070</name>
</gene>
<feature type="region of interest" description="Disordered" evidence="2">
    <location>
        <begin position="203"/>
        <end position="367"/>
    </location>
</feature>
<feature type="coiled-coil region" evidence="1">
    <location>
        <begin position="144"/>
        <end position="178"/>
    </location>
</feature>
<keyword evidence="4" id="KW-1185">Reference proteome</keyword>
<dbReference type="InterPro" id="IPR014751">
    <property type="entry name" value="XRCC4-like_C"/>
</dbReference>
<dbReference type="EMBL" id="LFMI01000759">
    <property type="protein sequence ID" value="OTA07232.1"/>
    <property type="molecule type" value="Genomic_DNA"/>
</dbReference>
<dbReference type="PANTHER" id="PTHR42067:SF1">
    <property type="entry name" value="MITOTIC APPARATUS PROTEIN P62"/>
    <property type="match status" value="1"/>
</dbReference>
<evidence type="ECO:0000313" key="3">
    <source>
        <dbReference type="EMBL" id="OTA07232.1"/>
    </source>
</evidence>
<dbReference type="AlphaFoldDB" id="A0A2H2ZR71"/>
<dbReference type="OrthoDB" id="8064436at2759"/>
<name>A0A2H2ZR71_TRIPA</name>
<feature type="compositionally biased region" description="Acidic residues" evidence="2">
    <location>
        <begin position="357"/>
        <end position="367"/>
    </location>
</feature>
<keyword evidence="1" id="KW-0175">Coiled coil</keyword>
<dbReference type="PANTHER" id="PTHR42067">
    <property type="entry name" value="YALI0C15378P"/>
    <property type="match status" value="1"/>
</dbReference>
<evidence type="ECO:0000256" key="1">
    <source>
        <dbReference type="SAM" id="Coils"/>
    </source>
</evidence>
<proteinExistence type="predicted"/>
<accession>A0A2H2ZR71</accession>
<feature type="compositionally biased region" description="Polar residues" evidence="2">
    <location>
        <begin position="204"/>
        <end position="222"/>
    </location>
</feature>
<reference evidence="3 4" key="1">
    <citation type="journal article" date="2015" name="Genome Announc.">
        <title>Genome sequence and annotation of Trichoderma parareesei, the ancestor of the cellulase producer Trichoderma reesei.</title>
        <authorList>
            <person name="Yang D."/>
            <person name="Pomraning K."/>
            <person name="Kopchinskiy A."/>
            <person name="Karimi Aghcheh R."/>
            <person name="Atanasova L."/>
            <person name="Chenthamara K."/>
            <person name="Baker S.E."/>
            <person name="Zhang R."/>
            <person name="Shen Q."/>
            <person name="Freitag M."/>
            <person name="Kubicek C.P."/>
            <person name="Druzhinina I.S."/>
        </authorList>
    </citation>
    <scope>NUCLEOTIDE SEQUENCE [LARGE SCALE GENOMIC DNA]</scope>
    <source>
        <strain evidence="3 4">CBS 125925</strain>
    </source>
</reference>
<organism evidence="3 4">
    <name type="scientific">Trichoderma parareesei</name>
    <name type="common">Filamentous fungus</name>
    <dbReference type="NCBI Taxonomy" id="858221"/>
    <lineage>
        <taxon>Eukaryota</taxon>
        <taxon>Fungi</taxon>
        <taxon>Dikarya</taxon>
        <taxon>Ascomycota</taxon>
        <taxon>Pezizomycotina</taxon>
        <taxon>Sordariomycetes</taxon>
        <taxon>Hypocreomycetidae</taxon>
        <taxon>Hypocreales</taxon>
        <taxon>Hypocreaceae</taxon>
        <taxon>Trichoderma</taxon>
    </lineage>
</organism>